<accession>A0A8J3LGT7</accession>
<dbReference type="PANTHER" id="PTHR43124:SF3">
    <property type="entry name" value="CHLORAMPHENICOL EFFLUX PUMP RV0191"/>
    <property type="match status" value="1"/>
</dbReference>
<name>A0A8J3LGT7_9ACTN</name>
<feature type="transmembrane region" description="Helical" evidence="6">
    <location>
        <begin position="332"/>
        <end position="350"/>
    </location>
</feature>
<dbReference type="PANTHER" id="PTHR43124">
    <property type="entry name" value="PURINE EFFLUX PUMP PBUE"/>
    <property type="match status" value="1"/>
</dbReference>
<comment type="caution">
    <text evidence="8">The sequence shown here is derived from an EMBL/GenBank/DDBJ whole genome shotgun (WGS) entry which is preliminary data.</text>
</comment>
<protein>
    <submittedName>
        <fullName evidence="8">MFS transporter</fullName>
    </submittedName>
</protein>
<keyword evidence="4 6" id="KW-1133">Transmembrane helix</keyword>
<reference evidence="8" key="1">
    <citation type="submission" date="2021-01" db="EMBL/GenBank/DDBJ databases">
        <title>Whole genome shotgun sequence of Planosporangium flavigriseum NBRC 105377.</title>
        <authorList>
            <person name="Komaki H."/>
            <person name="Tamura T."/>
        </authorList>
    </citation>
    <scope>NUCLEOTIDE SEQUENCE</scope>
    <source>
        <strain evidence="8">NBRC 105377</strain>
    </source>
</reference>
<comment type="subcellular location">
    <subcellularLocation>
        <location evidence="1">Cell membrane</location>
        <topology evidence="1">Multi-pass membrane protein</topology>
    </subcellularLocation>
</comment>
<feature type="transmembrane region" description="Helical" evidence="6">
    <location>
        <begin position="214"/>
        <end position="235"/>
    </location>
</feature>
<dbReference type="InterPro" id="IPR050189">
    <property type="entry name" value="MFS_Efflux_Transporters"/>
</dbReference>
<dbReference type="PROSITE" id="PS50850">
    <property type="entry name" value="MFS"/>
    <property type="match status" value="1"/>
</dbReference>
<evidence type="ECO:0000259" key="7">
    <source>
        <dbReference type="PROSITE" id="PS50850"/>
    </source>
</evidence>
<sequence length="360" mass="37010">MPPMVVAMSHDLGLPLTQVMQVTGVYLFAYGLMQPVWGLISDRLGLVRMMRVTLLLAAGATIASVLVPSTQGLLVARGLAGVGFSAAIPASLVYVSDTVAAGKRQRELTDLVAVIALGAAVASLGAGVLSHLSNWRIAFVVTGVSALLLVVKLGALAEPPRTRAHHHFLAPLAEVFRSRATVLVLLLAVAEGAVLLGSLTYLPAAMESSGANASIAGAITAIYGVSVFGFARVANYLSRRHVSPVKLIAMGGAAALVACICAAISQKPLNAAVATALIGMAWVFLHSTLQTWATEVLPSARPTVVALFGSGLFVGSALAAVLVAGFAETNRYGDIFLLAAILTVPLSVLGSRGRAKWSGT</sequence>
<keyword evidence="5 6" id="KW-0472">Membrane</keyword>
<keyword evidence="3 6" id="KW-0812">Transmembrane</keyword>
<feature type="transmembrane region" description="Helical" evidence="6">
    <location>
        <begin position="20"/>
        <end position="40"/>
    </location>
</feature>
<feature type="transmembrane region" description="Helical" evidence="6">
    <location>
        <begin position="135"/>
        <end position="157"/>
    </location>
</feature>
<dbReference type="AlphaFoldDB" id="A0A8J3LGT7"/>
<feature type="transmembrane region" description="Helical" evidence="6">
    <location>
        <begin position="75"/>
        <end position="96"/>
    </location>
</feature>
<proteinExistence type="predicted"/>
<dbReference type="Proteomes" id="UP000653674">
    <property type="component" value="Unassembled WGS sequence"/>
</dbReference>
<dbReference type="GO" id="GO:0022857">
    <property type="term" value="F:transmembrane transporter activity"/>
    <property type="evidence" value="ECO:0007669"/>
    <property type="project" value="InterPro"/>
</dbReference>
<dbReference type="GO" id="GO:0005886">
    <property type="term" value="C:plasma membrane"/>
    <property type="evidence" value="ECO:0007669"/>
    <property type="project" value="UniProtKB-SubCell"/>
</dbReference>
<evidence type="ECO:0000313" key="8">
    <source>
        <dbReference type="EMBL" id="GIG73073.1"/>
    </source>
</evidence>
<feature type="transmembrane region" description="Helical" evidence="6">
    <location>
        <begin position="271"/>
        <end position="292"/>
    </location>
</feature>
<dbReference type="InterPro" id="IPR011701">
    <property type="entry name" value="MFS"/>
</dbReference>
<evidence type="ECO:0000313" key="9">
    <source>
        <dbReference type="Proteomes" id="UP000653674"/>
    </source>
</evidence>
<evidence type="ECO:0000256" key="5">
    <source>
        <dbReference type="ARBA" id="ARBA00023136"/>
    </source>
</evidence>
<evidence type="ECO:0000256" key="3">
    <source>
        <dbReference type="ARBA" id="ARBA00022692"/>
    </source>
</evidence>
<gene>
    <name evidence="8" type="ORF">Pfl04_14770</name>
</gene>
<dbReference type="Gene3D" id="1.20.1250.20">
    <property type="entry name" value="MFS general substrate transporter like domains"/>
    <property type="match status" value="1"/>
</dbReference>
<evidence type="ECO:0000256" key="1">
    <source>
        <dbReference type="ARBA" id="ARBA00004651"/>
    </source>
</evidence>
<evidence type="ECO:0000256" key="2">
    <source>
        <dbReference type="ARBA" id="ARBA00022475"/>
    </source>
</evidence>
<evidence type="ECO:0000256" key="4">
    <source>
        <dbReference type="ARBA" id="ARBA00022989"/>
    </source>
</evidence>
<feature type="transmembrane region" description="Helical" evidence="6">
    <location>
        <begin position="52"/>
        <end position="69"/>
    </location>
</feature>
<dbReference type="Pfam" id="PF07690">
    <property type="entry name" value="MFS_1"/>
    <property type="match status" value="1"/>
</dbReference>
<feature type="domain" description="Major facilitator superfamily (MFS) profile" evidence="7">
    <location>
        <begin position="1"/>
        <end position="358"/>
    </location>
</feature>
<feature type="transmembrane region" description="Helical" evidence="6">
    <location>
        <begin position="178"/>
        <end position="202"/>
    </location>
</feature>
<keyword evidence="2" id="KW-1003">Cell membrane</keyword>
<feature type="transmembrane region" description="Helical" evidence="6">
    <location>
        <begin position="304"/>
        <end position="326"/>
    </location>
</feature>
<dbReference type="EMBL" id="BONU01000007">
    <property type="protein sequence ID" value="GIG73073.1"/>
    <property type="molecule type" value="Genomic_DNA"/>
</dbReference>
<evidence type="ECO:0000256" key="6">
    <source>
        <dbReference type="SAM" id="Phobius"/>
    </source>
</evidence>
<feature type="transmembrane region" description="Helical" evidence="6">
    <location>
        <begin position="108"/>
        <end position="129"/>
    </location>
</feature>
<feature type="transmembrane region" description="Helical" evidence="6">
    <location>
        <begin position="247"/>
        <end position="265"/>
    </location>
</feature>
<dbReference type="InterPro" id="IPR020846">
    <property type="entry name" value="MFS_dom"/>
</dbReference>
<dbReference type="InterPro" id="IPR036259">
    <property type="entry name" value="MFS_trans_sf"/>
</dbReference>
<organism evidence="8 9">
    <name type="scientific">Planosporangium flavigriseum</name>
    <dbReference type="NCBI Taxonomy" id="373681"/>
    <lineage>
        <taxon>Bacteria</taxon>
        <taxon>Bacillati</taxon>
        <taxon>Actinomycetota</taxon>
        <taxon>Actinomycetes</taxon>
        <taxon>Micromonosporales</taxon>
        <taxon>Micromonosporaceae</taxon>
        <taxon>Planosporangium</taxon>
    </lineage>
</organism>
<keyword evidence="9" id="KW-1185">Reference proteome</keyword>
<dbReference type="SUPFAM" id="SSF103473">
    <property type="entry name" value="MFS general substrate transporter"/>
    <property type="match status" value="1"/>
</dbReference>